<gene>
    <name evidence="1" type="ORF">CEXT_370551</name>
</gene>
<accession>A0AAV4Y167</accession>
<evidence type="ECO:0000313" key="2">
    <source>
        <dbReference type="Proteomes" id="UP001054945"/>
    </source>
</evidence>
<sequence>MWILDLFLDSFDFAEAGLCWGRPGKLDLEPGSRRGYSPSPRCPPAKGETHLGHSAADLINASQRKRCFVVELYSGDLFLDQEKTFFCFDCRCLNC</sequence>
<evidence type="ECO:0000313" key="1">
    <source>
        <dbReference type="EMBL" id="GIZ00873.1"/>
    </source>
</evidence>
<organism evidence="1 2">
    <name type="scientific">Caerostris extrusa</name>
    <name type="common">Bark spider</name>
    <name type="synonym">Caerostris bankana</name>
    <dbReference type="NCBI Taxonomy" id="172846"/>
    <lineage>
        <taxon>Eukaryota</taxon>
        <taxon>Metazoa</taxon>
        <taxon>Ecdysozoa</taxon>
        <taxon>Arthropoda</taxon>
        <taxon>Chelicerata</taxon>
        <taxon>Arachnida</taxon>
        <taxon>Araneae</taxon>
        <taxon>Araneomorphae</taxon>
        <taxon>Entelegynae</taxon>
        <taxon>Araneoidea</taxon>
        <taxon>Araneidae</taxon>
        <taxon>Caerostris</taxon>
    </lineage>
</organism>
<reference evidence="1 2" key="1">
    <citation type="submission" date="2021-06" db="EMBL/GenBank/DDBJ databases">
        <title>Caerostris extrusa draft genome.</title>
        <authorList>
            <person name="Kono N."/>
            <person name="Arakawa K."/>
        </authorList>
    </citation>
    <scope>NUCLEOTIDE SEQUENCE [LARGE SCALE GENOMIC DNA]</scope>
</reference>
<name>A0AAV4Y167_CAEEX</name>
<dbReference type="EMBL" id="BPLR01018593">
    <property type="protein sequence ID" value="GIZ00873.1"/>
    <property type="molecule type" value="Genomic_DNA"/>
</dbReference>
<protein>
    <submittedName>
        <fullName evidence="1">Uncharacterized protein</fullName>
    </submittedName>
</protein>
<proteinExistence type="predicted"/>
<keyword evidence="2" id="KW-1185">Reference proteome</keyword>
<dbReference type="Proteomes" id="UP001054945">
    <property type="component" value="Unassembled WGS sequence"/>
</dbReference>
<dbReference type="AlphaFoldDB" id="A0AAV4Y167"/>
<comment type="caution">
    <text evidence="1">The sequence shown here is derived from an EMBL/GenBank/DDBJ whole genome shotgun (WGS) entry which is preliminary data.</text>
</comment>